<organism evidence="1 2">
    <name type="scientific">Olea europaea subsp. europaea</name>
    <dbReference type="NCBI Taxonomy" id="158383"/>
    <lineage>
        <taxon>Eukaryota</taxon>
        <taxon>Viridiplantae</taxon>
        <taxon>Streptophyta</taxon>
        <taxon>Embryophyta</taxon>
        <taxon>Tracheophyta</taxon>
        <taxon>Spermatophyta</taxon>
        <taxon>Magnoliopsida</taxon>
        <taxon>eudicotyledons</taxon>
        <taxon>Gunneridae</taxon>
        <taxon>Pentapetalae</taxon>
        <taxon>asterids</taxon>
        <taxon>lamiids</taxon>
        <taxon>Lamiales</taxon>
        <taxon>Oleaceae</taxon>
        <taxon>Oleeae</taxon>
        <taxon>Olea</taxon>
    </lineage>
</organism>
<dbReference type="InterPro" id="IPR006740">
    <property type="entry name" value="DUF604"/>
</dbReference>
<comment type="caution">
    <text evidence="1">The sequence shown here is derived from an EMBL/GenBank/DDBJ whole genome shotgun (WGS) entry which is preliminary data.</text>
</comment>
<evidence type="ECO:0000313" key="1">
    <source>
        <dbReference type="EMBL" id="CAA2988069.1"/>
    </source>
</evidence>
<dbReference type="Pfam" id="PF04646">
    <property type="entry name" value="DUF604"/>
    <property type="match status" value="1"/>
</dbReference>
<proteinExistence type="predicted"/>
<dbReference type="OrthoDB" id="414175at2759"/>
<dbReference type="AlphaFoldDB" id="A0A8S0S8I0"/>
<reference evidence="1 2" key="1">
    <citation type="submission" date="2019-12" db="EMBL/GenBank/DDBJ databases">
        <authorList>
            <person name="Alioto T."/>
            <person name="Alioto T."/>
            <person name="Gomez Garrido J."/>
        </authorList>
    </citation>
    <scope>NUCLEOTIDE SEQUENCE [LARGE SCALE GENOMIC DNA]</scope>
</reference>
<gene>
    <name evidence="1" type="ORF">OLEA9_A062905</name>
</gene>
<accession>A0A8S0S8I0</accession>
<feature type="non-terminal residue" evidence="1">
    <location>
        <position position="409"/>
    </location>
</feature>
<evidence type="ECO:0000313" key="2">
    <source>
        <dbReference type="Proteomes" id="UP000594638"/>
    </source>
</evidence>
<dbReference type="Proteomes" id="UP000594638">
    <property type="component" value="Unassembled WGS sequence"/>
</dbReference>
<name>A0A8S0S8I0_OLEEU</name>
<sequence length="409" mass="47014">HDGARVERINSFLEDKDLGLMPINKLEQLRKYIFKIEMERIQFEQVSNSKAKPVGIDQRFSIQSVSRGNQLSVGFFDRKRNHKKRYVSAILKGLRSTKLLYCMVTTRVSSFSHYFTFLSSLKIRFGIIGRISYVGRTSSFFDLPKSFFHFFKHVYKLNLALIRILTCRHSPSLPDTCTIFLNAWLQDFSGPLSALIDLRRDISGFLSAHPQSPFLSLHHLDVVDPIFPSMNRFESVNHLMKAARVDQSRLLQQSVCYYKQNNWTFSVSWGYSVQIYHEIFAPSVLYRPLETFVPWKKGATPPYMFNTRVPRSDPCEVPHFLFFASVDETKMNNQIVTTYVAKSPPRSLPPSVSSSTCSTYNITKIRVLSPMKKHGGPGSRRECCDTVQVMGMDSMAIKLRNCLKDEIVA</sequence>
<keyword evidence="2" id="KW-1185">Reference proteome</keyword>
<protein>
    <submittedName>
        <fullName evidence="1">Uncharacterized protein LOC111393000</fullName>
    </submittedName>
</protein>
<dbReference type="EMBL" id="CACTIH010003967">
    <property type="protein sequence ID" value="CAA2988069.1"/>
    <property type="molecule type" value="Genomic_DNA"/>
</dbReference>
<dbReference type="Gramene" id="OE9A062905T1">
    <property type="protein sequence ID" value="OE9A062905C1"/>
    <property type="gene ID" value="OE9A062905"/>
</dbReference>
<dbReference type="PANTHER" id="PTHR10811">
    <property type="entry name" value="FRINGE-RELATED"/>
    <property type="match status" value="1"/>
</dbReference>